<dbReference type="EMBL" id="VUJU01000030">
    <property type="protein sequence ID" value="KAF0773803.1"/>
    <property type="molecule type" value="Genomic_DNA"/>
</dbReference>
<evidence type="ECO:0000313" key="1">
    <source>
        <dbReference type="EMBL" id="KAF0773803.1"/>
    </source>
</evidence>
<evidence type="ECO:0000313" key="2">
    <source>
        <dbReference type="Proteomes" id="UP000478052"/>
    </source>
</evidence>
<proteinExistence type="predicted"/>
<organism evidence="1 2">
    <name type="scientific">Aphis craccivora</name>
    <name type="common">Cowpea aphid</name>
    <dbReference type="NCBI Taxonomy" id="307492"/>
    <lineage>
        <taxon>Eukaryota</taxon>
        <taxon>Metazoa</taxon>
        <taxon>Ecdysozoa</taxon>
        <taxon>Arthropoda</taxon>
        <taxon>Hexapoda</taxon>
        <taxon>Insecta</taxon>
        <taxon>Pterygota</taxon>
        <taxon>Neoptera</taxon>
        <taxon>Paraneoptera</taxon>
        <taxon>Hemiptera</taxon>
        <taxon>Sternorrhyncha</taxon>
        <taxon>Aphidomorpha</taxon>
        <taxon>Aphidoidea</taxon>
        <taxon>Aphididae</taxon>
        <taxon>Aphidini</taxon>
        <taxon>Aphis</taxon>
        <taxon>Aphis</taxon>
    </lineage>
</organism>
<comment type="caution">
    <text evidence="1">The sequence shown here is derived from an EMBL/GenBank/DDBJ whole genome shotgun (WGS) entry which is preliminary data.</text>
</comment>
<dbReference type="AlphaFoldDB" id="A0A6G0ZQG9"/>
<keyword evidence="2" id="KW-1185">Reference proteome</keyword>
<dbReference type="Proteomes" id="UP000478052">
    <property type="component" value="Unassembled WGS sequence"/>
</dbReference>
<reference evidence="1 2" key="1">
    <citation type="submission" date="2019-08" db="EMBL/GenBank/DDBJ databases">
        <title>Whole genome of Aphis craccivora.</title>
        <authorList>
            <person name="Voronova N.V."/>
            <person name="Shulinski R.S."/>
            <person name="Bandarenka Y.V."/>
            <person name="Zhorov D.G."/>
            <person name="Warner D."/>
        </authorList>
    </citation>
    <scope>NUCLEOTIDE SEQUENCE [LARGE SCALE GENOMIC DNA]</scope>
    <source>
        <strain evidence="1">180601</strain>
        <tissue evidence="1">Whole Body</tissue>
    </source>
</reference>
<dbReference type="OrthoDB" id="10012075at2759"/>
<name>A0A6G0ZQG9_APHCR</name>
<dbReference type="SUPFAM" id="SSF48726">
    <property type="entry name" value="Immunoglobulin"/>
    <property type="match status" value="1"/>
</dbReference>
<sequence>DSRRPWFPEPVPNVTVIVGKDALLTCVVQDLHNFKVSVVMADIYVYISGGHEIRISEYSNSNLNQILIYLYTYIINLYEF</sequence>
<accession>A0A6G0ZQG9</accession>
<protein>
    <submittedName>
        <fullName evidence="1">Lachesin-like</fullName>
    </submittedName>
</protein>
<dbReference type="InterPro" id="IPR036179">
    <property type="entry name" value="Ig-like_dom_sf"/>
</dbReference>
<gene>
    <name evidence="1" type="ORF">FWK35_00000103</name>
</gene>
<feature type="non-terminal residue" evidence="1">
    <location>
        <position position="1"/>
    </location>
</feature>